<organism evidence="3 4">
    <name type="scientific">Polyangium fumosum</name>
    <dbReference type="NCBI Taxonomy" id="889272"/>
    <lineage>
        <taxon>Bacteria</taxon>
        <taxon>Pseudomonadati</taxon>
        <taxon>Myxococcota</taxon>
        <taxon>Polyangia</taxon>
        <taxon>Polyangiales</taxon>
        <taxon>Polyangiaceae</taxon>
        <taxon>Polyangium</taxon>
    </lineage>
</organism>
<dbReference type="RefSeq" id="WP_136933867.1">
    <property type="nucleotide sequence ID" value="NZ_SSMQ01000055.1"/>
</dbReference>
<gene>
    <name evidence="3" type="ORF">E8A74_37295</name>
</gene>
<protein>
    <submittedName>
        <fullName evidence="3">Adenylate/guanylate cyclase domain-containing protein</fullName>
    </submittedName>
</protein>
<comment type="caution">
    <text evidence="3">The sequence shown here is derived from an EMBL/GenBank/DDBJ whole genome shotgun (WGS) entry which is preliminary data.</text>
</comment>
<feature type="transmembrane region" description="Helical" evidence="1">
    <location>
        <begin position="58"/>
        <end position="79"/>
    </location>
</feature>
<dbReference type="InterPro" id="IPR001054">
    <property type="entry name" value="A/G_cyclase"/>
</dbReference>
<feature type="transmembrane region" description="Helical" evidence="1">
    <location>
        <begin position="162"/>
        <end position="181"/>
    </location>
</feature>
<reference evidence="3 4" key="1">
    <citation type="submission" date="2019-04" db="EMBL/GenBank/DDBJ databases">
        <authorList>
            <person name="Li Y."/>
            <person name="Wang J."/>
        </authorList>
    </citation>
    <scope>NUCLEOTIDE SEQUENCE [LARGE SCALE GENOMIC DNA]</scope>
    <source>
        <strain evidence="3 4">DSM 14668</strain>
    </source>
</reference>
<evidence type="ECO:0000313" key="4">
    <source>
        <dbReference type="Proteomes" id="UP000309215"/>
    </source>
</evidence>
<dbReference type="OrthoDB" id="9806735at2"/>
<feature type="transmembrane region" description="Helical" evidence="1">
    <location>
        <begin position="33"/>
        <end position="52"/>
    </location>
</feature>
<dbReference type="CDD" id="cd07302">
    <property type="entry name" value="CHD"/>
    <property type="match status" value="1"/>
</dbReference>
<dbReference type="EMBL" id="SSMQ01000055">
    <property type="protein sequence ID" value="TKC99559.1"/>
    <property type="molecule type" value="Genomic_DNA"/>
</dbReference>
<dbReference type="GO" id="GO:0035556">
    <property type="term" value="P:intracellular signal transduction"/>
    <property type="evidence" value="ECO:0007669"/>
    <property type="project" value="InterPro"/>
</dbReference>
<evidence type="ECO:0000256" key="1">
    <source>
        <dbReference type="SAM" id="Phobius"/>
    </source>
</evidence>
<dbReference type="PROSITE" id="PS50125">
    <property type="entry name" value="GUANYLATE_CYCLASE_2"/>
    <property type="match status" value="1"/>
</dbReference>
<dbReference type="AlphaFoldDB" id="A0A4U1IY34"/>
<dbReference type="SUPFAM" id="SSF55073">
    <property type="entry name" value="Nucleotide cyclase"/>
    <property type="match status" value="1"/>
</dbReference>
<evidence type="ECO:0000313" key="3">
    <source>
        <dbReference type="EMBL" id="TKC99559.1"/>
    </source>
</evidence>
<sequence length="401" mass="43016">MGTVAHASNRSELAAAMKEALNREARRNEMRVAVVRLSAYGLVLVLDVTLWLRGLRPATNITGGALWVLLSAAIFFAIMRLPYGRVYWFIVPVVDFFLIDSLLGARIAHMGVTTAMAAVSALACGLFAATGGIRFDRRAAAWTTALAVVLLVRLLGDHASRVQLLYSGVAIVAIGLLNVWLADQVRRAMEATRGQLLLERLLPGVARAALKDPLSLLDAPRSVEATLLVTDLRGFTSLSECMEPGDVFEMLNQLQGALSEAVHACGGIVDKFMGDGMLAVFGATEPGHDHARRAIEAVRRIRAALDEQNRLRSAGLRIGIGVHSGTVVAGCLGGGSRLEFTVIGDAVNTTSRLEAMTKDKGVDVLVSEETVQRVPEVTFEDLGVAPVRGRQQGIRVFTLKS</sequence>
<dbReference type="GO" id="GO:0009190">
    <property type="term" value="P:cyclic nucleotide biosynthetic process"/>
    <property type="evidence" value="ECO:0007669"/>
    <property type="project" value="InterPro"/>
</dbReference>
<dbReference type="PANTHER" id="PTHR43081:SF1">
    <property type="entry name" value="ADENYLATE CYCLASE, TERMINAL-DIFFERENTIATION SPECIFIC"/>
    <property type="match status" value="1"/>
</dbReference>
<feature type="transmembrane region" description="Helical" evidence="1">
    <location>
        <begin position="139"/>
        <end position="156"/>
    </location>
</feature>
<feature type="transmembrane region" description="Helical" evidence="1">
    <location>
        <begin position="86"/>
        <end position="108"/>
    </location>
</feature>
<name>A0A4U1IY34_9BACT</name>
<dbReference type="Pfam" id="PF00211">
    <property type="entry name" value="Guanylate_cyc"/>
    <property type="match status" value="1"/>
</dbReference>
<dbReference type="Gene3D" id="3.30.70.1230">
    <property type="entry name" value="Nucleotide cyclase"/>
    <property type="match status" value="1"/>
</dbReference>
<keyword evidence="1" id="KW-0812">Transmembrane</keyword>
<dbReference type="InterPro" id="IPR029787">
    <property type="entry name" value="Nucleotide_cyclase"/>
</dbReference>
<feature type="domain" description="Guanylate cyclase" evidence="2">
    <location>
        <begin position="226"/>
        <end position="354"/>
    </location>
</feature>
<dbReference type="InterPro" id="IPR050697">
    <property type="entry name" value="Adenylyl/Guanylyl_Cyclase_3/4"/>
</dbReference>
<keyword evidence="4" id="KW-1185">Reference proteome</keyword>
<proteinExistence type="predicted"/>
<dbReference type="PANTHER" id="PTHR43081">
    <property type="entry name" value="ADENYLATE CYCLASE, TERMINAL-DIFFERENTIATION SPECIFIC-RELATED"/>
    <property type="match status" value="1"/>
</dbReference>
<evidence type="ECO:0000259" key="2">
    <source>
        <dbReference type="PROSITE" id="PS50125"/>
    </source>
</evidence>
<dbReference type="Proteomes" id="UP000309215">
    <property type="component" value="Unassembled WGS sequence"/>
</dbReference>
<keyword evidence="1" id="KW-1133">Transmembrane helix</keyword>
<dbReference type="SMART" id="SM00044">
    <property type="entry name" value="CYCc"/>
    <property type="match status" value="1"/>
</dbReference>
<feature type="transmembrane region" description="Helical" evidence="1">
    <location>
        <begin position="114"/>
        <end position="132"/>
    </location>
</feature>
<keyword evidence="1" id="KW-0472">Membrane</keyword>
<accession>A0A4U1IY34</accession>
<dbReference type="GO" id="GO:0004016">
    <property type="term" value="F:adenylate cyclase activity"/>
    <property type="evidence" value="ECO:0007669"/>
    <property type="project" value="UniProtKB-ARBA"/>
</dbReference>